<dbReference type="InterPro" id="IPR011992">
    <property type="entry name" value="EF-hand-dom_pair"/>
</dbReference>
<comment type="caution">
    <text evidence="6">The sequence shown here is derived from an EMBL/GenBank/DDBJ whole genome shotgun (WGS) entry which is preliminary data.</text>
</comment>
<evidence type="ECO:0000256" key="3">
    <source>
        <dbReference type="ARBA" id="ARBA00022737"/>
    </source>
</evidence>
<dbReference type="CDD" id="cd00051">
    <property type="entry name" value="EFh"/>
    <property type="match status" value="1"/>
</dbReference>
<dbReference type="PANTHER" id="PTHR23048:SF0">
    <property type="entry name" value="CALMODULIN LIKE 3"/>
    <property type="match status" value="1"/>
</dbReference>
<feature type="domain" description="EF-hand" evidence="5">
    <location>
        <begin position="17"/>
        <end position="52"/>
    </location>
</feature>
<dbReference type="FunFam" id="1.10.238.10:FF:000178">
    <property type="entry name" value="Calmodulin-2 A"/>
    <property type="match status" value="1"/>
</dbReference>
<accession>A0AAE1YPA7</accession>
<comment type="similarity">
    <text evidence="1">Belongs to the calmodulin family.</text>
</comment>
<protein>
    <recommendedName>
        <fullName evidence="5">EF-hand domain-containing protein</fullName>
    </recommendedName>
</protein>
<keyword evidence="4" id="KW-0106">Calcium</keyword>
<evidence type="ECO:0000313" key="7">
    <source>
        <dbReference type="Proteomes" id="UP001293254"/>
    </source>
</evidence>
<proteinExistence type="inferred from homology"/>
<dbReference type="InterPro" id="IPR002048">
    <property type="entry name" value="EF_hand_dom"/>
</dbReference>
<dbReference type="GO" id="GO:0005509">
    <property type="term" value="F:calcium ion binding"/>
    <property type="evidence" value="ECO:0007669"/>
    <property type="project" value="InterPro"/>
</dbReference>
<reference evidence="6" key="2">
    <citation type="journal article" date="2024" name="Plant">
        <title>Genomic evolution and insights into agronomic trait innovations of Sesamum species.</title>
        <authorList>
            <person name="Miao H."/>
            <person name="Wang L."/>
            <person name="Qu L."/>
            <person name="Liu H."/>
            <person name="Sun Y."/>
            <person name="Le M."/>
            <person name="Wang Q."/>
            <person name="Wei S."/>
            <person name="Zheng Y."/>
            <person name="Lin W."/>
            <person name="Duan Y."/>
            <person name="Cao H."/>
            <person name="Xiong S."/>
            <person name="Wang X."/>
            <person name="Wei L."/>
            <person name="Li C."/>
            <person name="Ma Q."/>
            <person name="Ju M."/>
            <person name="Zhao R."/>
            <person name="Li G."/>
            <person name="Mu C."/>
            <person name="Tian Q."/>
            <person name="Mei H."/>
            <person name="Zhang T."/>
            <person name="Gao T."/>
            <person name="Zhang H."/>
        </authorList>
    </citation>
    <scope>NUCLEOTIDE SEQUENCE</scope>
    <source>
        <strain evidence="6">3651</strain>
    </source>
</reference>
<dbReference type="PANTHER" id="PTHR23048">
    <property type="entry name" value="MYOSIN LIGHT CHAIN 1, 3"/>
    <property type="match status" value="1"/>
</dbReference>
<sequence>MSMAQSSPLSPEQETLSHVQGLVEAFHALDSDNDGFINTQELGGLMGALGYNVSEQDVQAMMQKGDTDKDGLLSISEFLDMNNGDLELGGLCALKTALEQWDLEEHDLVTGEQLFEVVADMGIELSLDDCHGWRWRWSHKF</sequence>
<name>A0AAE1YPA7_9LAMI</name>
<dbReference type="EMBL" id="JACGWO010000002">
    <property type="protein sequence ID" value="KAK4433672.1"/>
    <property type="molecule type" value="Genomic_DNA"/>
</dbReference>
<keyword evidence="7" id="KW-1185">Reference proteome</keyword>
<dbReference type="PROSITE" id="PS50222">
    <property type="entry name" value="EF_HAND_2"/>
    <property type="match status" value="2"/>
</dbReference>
<dbReference type="SUPFAM" id="SSF47473">
    <property type="entry name" value="EF-hand"/>
    <property type="match status" value="1"/>
</dbReference>
<gene>
    <name evidence="6" type="ORF">Salat_0529900</name>
</gene>
<keyword evidence="3" id="KW-0677">Repeat</keyword>
<evidence type="ECO:0000259" key="5">
    <source>
        <dbReference type="PROSITE" id="PS50222"/>
    </source>
</evidence>
<dbReference type="InterPro" id="IPR018247">
    <property type="entry name" value="EF_Hand_1_Ca_BS"/>
</dbReference>
<dbReference type="Proteomes" id="UP001293254">
    <property type="component" value="Unassembled WGS sequence"/>
</dbReference>
<dbReference type="AlphaFoldDB" id="A0AAE1YPA7"/>
<keyword evidence="2" id="KW-0488">Methylation</keyword>
<organism evidence="6 7">
    <name type="scientific">Sesamum alatum</name>
    <dbReference type="NCBI Taxonomy" id="300844"/>
    <lineage>
        <taxon>Eukaryota</taxon>
        <taxon>Viridiplantae</taxon>
        <taxon>Streptophyta</taxon>
        <taxon>Embryophyta</taxon>
        <taxon>Tracheophyta</taxon>
        <taxon>Spermatophyta</taxon>
        <taxon>Magnoliopsida</taxon>
        <taxon>eudicotyledons</taxon>
        <taxon>Gunneridae</taxon>
        <taxon>Pentapetalae</taxon>
        <taxon>asterids</taxon>
        <taxon>lamiids</taxon>
        <taxon>Lamiales</taxon>
        <taxon>Pedaliaceae</taxon>
        <taxon>Sesamum</taxon>
    </lineage>
</organism>
<dbReference type="PROSITE" id="PS00018">
    <property type="entry name" value="EF_HAND_1"/>
    <property type="match status" value="2"/>
</dbReference>
<feature type="domain" description="EF-hand" evidence="5">
    <location>
        <begin position="53"/>
        <end position="88"/>
    </location>
</feature>
<reference evidence="6" key="1">
    <citation type="submission" date="2020-06" db="EMBL/GenBank/DDBJ databases">
        <authorList>
            <person name="Li T."/>
            <person name="Hu X."/>
            <person name="Zhang T."/>
            <person name="Song X."/>
            <person name="Zhang H."/>
            <person name="Dai N."/>
            <person name="Sheng W."/>
            <person name="Hou X."/>
            <person name="Wei L."/>
        </authorList>
    </citation>
    <scope>NUCLEOTIDE SEQUENCE</scope>
    <source>
        <strain evidence="6">3651</strain>
        <tissue evidence="6">Leaf</tissue>
    </source>
</reference>
<dbReference type="SMART" id="SM00054">
    <property type="entry name" value="EFh"/>
    <property type="match status" value="2"/>
</dbReference>
<dbReference type="GO" id="GO:0016460">
    <property type="term" value="C:myosin II complex"/>
    <property type="evidence" value="ECO:0007669"/>
    <property type="project" value="TreeGrafter"/>
</dbReference>
<evidence type="ECO:0000256" key="4">
    <source>
        <dbReference type="ARBA" id="ARBA00022837"/>
    </source>
</evidence>
<dbReference type="Pfam" id="PF13499">
    <property type="entry name" value="EF-hand_7"/>
    <property type="match status" value="1"/>
</dbReference>
<evidence type="ECO:0000256" key="1">
    <source>
        <dbReference type="ARBA" id="ARBA00009763"/>
    </source>
</evidence>
<dbReference type="Gene3D" id="1.10.238.10">
    <property type="entry name" value="EF-hand"/>
    <property type="match status" value="1"/>
</dbReference>
<dbReference type="InterPro" id="IPR050230">
    <property type="entry name" value="CALM/Myosin/TropC-like"/>
</dbReference>
<evidence type="ECO:0000313" key="6">
    <source>
        <dbReference type="EMBL" id="KAK4433672.1"/>
    </source>
</evidence>
<evidence type="ECO:0000256" key="2">
    <source>
        <dbReference type="ARBA" id="ARBA00022481"/>
    </source>
</evidence>